<protein>
    <submittedName>
        <fullName evidence="3">(2R)-3-sulfolactate dehydrogenase (NADP+)</fullName>
    </submittedName>
</protein>
<dbReference type="OrthoDB" id="9811519at2"/>
<dbReference type="EMBL" id="FNAV01000002">
    <property type="protein sequence ID" value="SDE26499.1"/>
    <property type="molecule type" value="Genomic_DNA"/>
</dbReference>
<organism evidence="3 4">
    <name type="scientific">Salipiger thiooxidans</name>
    <dbReference type="NCBI Taxonomy" id="282683"/>
    <lineage>
        <taxon>Bacteria</taxon>
        <taxon>Pseudomonadati</taxon>
        <taxon>Pseudomonadota</taxon>
        <taxon>Alphaproteobacteria</taxon>
        <taxon>Rhodobacterales</taxon>
        <taxon>Roseobacteraceae</taxon>
        <taxon>Salipiger</taxon>
    </lineage>
</organism>
<keyword evidence="4" id="KW-1185">Reference proteome</keyword>
<dbReference type="SUPFAM" id="SSF89733">
    <property type="entry name" value="L-sulfolactate dehydrogenase-like"/>
    <property type="match status" value="1"/>
</dbReference>
<dbReference type="AlphaFoldDB" id="A0A1G7BHH8"/>
<name>A0A1G7BHH8_9RHOB</name>
<keyword evidence="2" id="KW-0560">Oxidoreductase</keyword>
<dbReference type="InterPro" id="IPR003767">
    <property type="entry name" value="Malate/L-lactate_DH-like"/>
</dbReference>
<proteinExistence type="inferred from homology"/>
<dbReference type="InterPro" id="IPR036111">
    <property type="entry name" value="Mal/L-sulfo/L-lacto_DH-like_sf"/>
</dbReference>
<accession>A0A1G7BHH8</accession>
<dbReference type="GO" id="GO:0016491">
    <property type="term" value="F:oxidoreductase activity"/>
    <property type="evidence" value="ECO:0007669"/>
    <property type="project" value="UniProtKB-KW"/>
</dbReference>
<sequence>MAEKRLAPDEAEALLTRILMRCKTSETNARAVARALVAAELAGQAGHGFRRMPSYTGQALAGKVDGFATPVAEQIRPGALAIDAMHGFAYPAVDLALDWLPGAARAQGIAMAGIRRSNHCGVAGVIVERLAEAGMVALLFANAPASIAPWGGKVPLYGTDPIAFAAPLPGAAPVVVDIALSKVARGKILAATQTGAPIPEGWAFDPDGNPTTDAHKGLAGTMVPMGDAKGTALALMVELLCAGLTGGRFGYEATSFFDDKGGPPETGQLIIAIDPGAFGPGALERFAAMAAMIEGMDGARLPGRRRQQTASDLAEAGIPIDSAFLAEIEALGA</sequence>
<dbReference type="InterPro" id="IPR043143">
    <property type="entry name" value="Mal/L-sulf/L-lact_DH-like_NADP"/>
</dbReference>
<reference evidence="4" key="1">
    <citation type="submission" date="2016-10" db="EMBL/GenBank/DDBJ databases">
        <authorList>
            <person name="Varghese N."/>
            <person name="Submissions S."/>
        </authorList>
    </citation>
    <scope>NUCLEOTIDE SEQUENCE [LARGE SCALE GENOMIC DNA]</scope>
    <source>
        <strain evidence="4">DSM 10146</strain>
    </source>
</reference>
<dbReference type="RefSeq" id="WP_089955269.1">
    <property type="nucleotide sequence ID" value="NZ_FNAV01000002.1"/>
</dbReference>
<dbReference type="Gene3D" id="1.10.1530.10">
    <property type="match status" value="1"/>
</dbReference>
<dbReference type="InterPro" id="IPR043144">
    <property type="entry name" value="Mal/L-sulf/L-lact_DH-like_ah"/>
</dbReference>
<evidence type="ECO:0000256" key="2">
    <source>
        <dbReference type="ARBA" id="ARBA00023002"/>
    </source>
</evidence>
<dbReference type="Pfam" id="PF02615">
    <property type="entry name" value="Ldh_2"/>
    <property type="match status" value="1"/>
</dbReference>
<gene>
    <name evidence="3" type="ORF">SAMN04488105_102182</name>
</gene>
<dbReference type="Gene3D" id="3.30.1370.60">
    <property type="entry name" value="Hypothetical oxidoreductase yiak, domain 2"/>
    <property type="match status" value="1"/>
</dbReference>
<evidence type="ECO:0000256" key="1">
    <source>
        <dbReference type="ARBA" id="ARBA00006056"/>
    </source>
</evidence>
<comment type="similarity">
    <text evidence="1">Belongs to the LDH2/MDH2 oxidoreductase family.</text>
</comment>
<dbReference type="STRING" id="282683.SAMN04488105_102182"/>
<dbReference type="PANTHER" id="PTHR11091">
    <property type="entry name" value="OXIDOREDUCTASE-RELATED"/>
    <property type="match status" value="1"/>
</dbReference>
<dbReference type="Proteomes" id="UP000198994">
    <property type="component" value="Unassembled WGS sequence"/>
</dbReference>
<evidence type="ECO:0000313" key="3">
    <source>
        <dbReference type="EMBL" id="SDE26499.1"/>
    </source>
</evidence>
<dbReference type="PANTHER" id="PTHR11091:SF0">
    <property type="entry name" value="MALATE DEHYDROGENASE"/>
    <property type="match status" value="1"/>
</dbReference>
<evidence type="ECO:0000313" key="4">
    <source>
        <dbReference type="Proteomes" id="UP000198994"/>
    </source>
</evidence>